<dbReference type="Proteomes" id="UP000322822">
    <property type="component" value="Chromosome 2"/>
</dbReference>
<name>A0A5P2HEP8_9BURK</name>
<evidence type="ECO:0008006" key="5">
    <source>
        <dbReference type="Google" id="ProtNLM"/>
    </source>
</evidence>
<feature type="chain" id="PRO_5024923686" description="Hydroxyquinol 1,2-dioxygenase" evidence="2">
    <location>
        <begin position="24"/>
        <end position="117"/>
    </location>
</feature>
<sequence>MTQRIIHFSLAALIAGAASLANASASEPRTSATSGDRYGYTFHNGPRDPYAEGARDPYAEGARGRADDGNGAISRMTDWLPDGSSHTASNGFSGVFAGMDRTGVSAPPDQDGKHTAG</sequence>
<accession>A0A5P2HEP8</accession>
<feature type="region of interest" description="Disordered" evidence="1">
    <location>
        <begin position="21"/>
        <end position="84"/>
    </location>
</feature>
<dbReference type="EMBL" id="CP044067">
    <property type="protein sequence ID" value="QET06288.1"/>
    <property type="molecule type" value="Genomic_DNA"/>
</dbReference>
<gene>
    <name evidence="3" type="ORF">FOB72_30790</name>
</gene>
<proteinExistence type="predicted"/>
<feature type="compositionally biased region" description="Basic and acidic residues" evidence="1">
    <location>
        <begin position="45"/>
        <end position="68"/>
    </location>
</feature>
<organism evidence="3 4">
    <name type="scientific">Cupriavidus pauculus</name>
    <dbReference type="NCBI Taxonomy" id="82633"/>
    <lineage>
        <taxon>Bacteria</taxon>
        <taxon>Pseudomonadati</taxon>
        <taxon>Pseudomonadota</taxon>
        <taxon>Betaproteobacteria</taxon>
        <taxon>Burkholderiales</taxon>
        <taxon>Burkholderiaceae</taxon>
        <taxon>Cupriavidus</taxon>
    </lineage>
</organism>
<reference evidence="3 4" key="1">
    <citation type="submission" date="2019-09" db="EMBL/GenBank/DDBJ databases">
        <title>FDA dAtabase for Regulatory Grade micrObial Sequences (FDA-ARGOS): Supporting development and validation of Infectious Disease Dx tests.</title>
        <authorList>
            <person name="Sciortino C."/>
            <person name="Tallon L."/>
            <person name="Sadzewicz L."/>
            <person name="Vavikolanu K."/>
            <person name="Mehta A."/>
            <person name="Aluvathingal J."/>
            <person name="Nadendla S."/>
            <person name="Nandy P."/>
            <person name="Geyer C."/>
            <person name="Yan Y."/>
            <person name="Sichtig H."/>
        </authorList>
    </citation>
    <scope>NUCLEOTIDE SEQUENCE [LARGE SCALE GENOMIC DNA]</scope>
    <source>
        <strain evidence="3 4">FDAARGOS_664</strain>
    </source>
</reference>
<dbReference type="OrthoDB" id="8970312at2"/>
<evidence type="ECO:0000256" key="1">
    <source>
        <dbReference type="SAM" id="MobiDB-lite"/>
    </source>
</evidence>
<dbReference type="AlphaFoldDB" id="A0A5P2HEP8"/>
<keyword evidence="2" id="KW-0732">Signal</keyword>
<evidence type="ECO:0000313" key="3">
    <source>
        <dbReference type="EMBL" id="QET06288.1"/>
    </source>
</evidence>
<evidence type="ECO:0000313" key="4">
    <source>
        <dbReference type="Proteomes" id="UP000322822"/>
    </source>
</evidence>
<dbReference type="RefSeq" id="WP_150377006.1">
    <property type="nucleotide sequence ID" value="NZ_CP044067.1"/>
</dbReference>
<evidence type="ECO:0000256" key="2">
    <source>
        <dbReference type="SAM" id="SignalP"/>
    </source>
</evidence>
<feature type="signal peptide" evidence="2">
    <location>
        <begin position="1"/>
        <end position="23"/>
    </location>
</feature>
<protein>
    <recommendedName>
        <fullName evidence="5">Hydroxyquinol 1,2-dioxygenase</fullName>
    </recommendedName>
</protein>